<name>D4BF31_9ENTR</name>
<comment type="caution">
    <text evidence="1">The sequence shown here is derived from an EMBL/GenBank/DDBJ whole genome shotgun (WGS) entry which is preliminary data.</text>
</comment>
<accession>D4BF31</accession>
<evidence type="ECO:0000313" key="2">
    <source>
        <dbReference type="Proteomes" id="UP000003880"/>
    </source>
</evidence>
<organism evidence="1 2">
    <name type="scientific">Citrobacter youngae ATCC 29220</name>
    <dbReference type="NCBI Taxonomy" id="500640"/>
    <lineage>
        <taxon>Bacteria</taxon>
        <taxon>Pseudomonadati</taxon>
        <taxon>Pseudomonadota</taxon>
        <taxon>Gammaproteobacteria</taxon>
        <taxon>Enterobacterales</taxon>
        <taxon>Enterobacteriaceae</taxon>
        <taxon>Citrobacter</taxon>
        <taxon>Citrobacter freundii complex</taxon>
    </lineage>
</organism>
<protein>
    <submittedName>
        <fullName evidence="1">Uncharacterized protein</fullName>
    </submittedName>
</protein>
<proteinExistence type="predicted"/>
<sequence length="51" mass="6042">MQITFFHADDFAGEFVIFIDKSLACAWFFNFYNLFAFNIVEPADNIENFHI</sequence>
<gene>
    <name evidence="1" type="ORF">CIT292_09396</name>
</gene>
<dbReference type="Proteomes" id="UP000003880">
    <property type="component" value="Unassembled WGS sequence"/>
</dbReference>
<reference evidence="1 2" key="1">
    <citation type="submission" date="2010-02" db="EMBL/GenBank/DDBJ databases">
        <authorList>
            <person name="Weinstock G."/>
            <person name="Sodergren E."/>
            <person name="Clifton S."/>
            <person name="Fulton L."/>
            <person name="Fulton B."/>
            <person name="Courtney L."/>
            <person name="Fronick C."/>
            <person name="Harrison M."/>
            <person name="Strong C."/>
            <person name="Farmer C."/>
            <person name="Delahaunty K."/>
            <person name="Markovic C."/>
            <person name="Hall O."/>
            <person name="Minx P."/>
            <person name="Tomlinson C."/>
            <person name="Mitreva M."/>
            <person name="Nelson J."/>
            <person name="Hou S."/>
            <person name="Wollam A."/>
            <person name="Pepin K.H."/>
            <person name="Johnson M."/>
            <person name="Bhonagiri V."/>
            <person name="Zhang X."/>
            <person name="Suruliraj S."/>
            <person name="Warren W."/>
            <person name="Chinwalla A."/>
            <person name="Mardis E.R."/>
            <person name="Wilson R.K."/>
        </authorList>
    </citation>
    <scope>NUCLEOTIDE SEQUENCE [LARGE SCALE GENOMIC DNA]</scope>
    <source>
        <strain evidence="1 2">ATCC 29220</strain>
    </source>
</reference>
<dbReference type="EMBL" id="ABWL02000016">
    <property type="protein sequence ID" value="EFE07509.1"/>
    <property type="molecule type" value="Genomic_DNA"/>
</dbReference>
<dbReference type="HOGENOM" id="CLU_3097142_0_0_6"/>
<evidence type="ECO:0000313" key="1">
    <source>
        <dbReference type="EMBL" id="EFE07509.1"/>
    </source>
</evidence>
<dbReference type="AlphaFoldDB" id="D4BF31"/>